<dbReference type="SUPFAM" id="SSF54523">
    <property type="entry name" value="Pili subunits"/>
    <property type="match status" value="1"/>
</dbReference>
<dbReference type="InterPro" id="IPR045584">
    <property type="entry name" value="Pilin-like"/>
</dbReference>
<organism evidence="7 8">
    <name type="scientific">Candidatus Avelusimicrobium gallicola</name>
    <dbReference type="NCBI Taxonomy" id="2562704"/>
    <lineage>
        <taxon>Bacteria</taxon>
        <taxon>Pseudomonadati</taxon>
        <taxon>Elusimicrobiota</taxon>
        <taxon>Elusimicrobia</taxon>
        <taxon>Elusimicrobiales</taxon>
        <taxon>Elusimicrobiaceae</taxon>
        <taxon>Candidatus Avelusimicrobium</taxon>
    </lineage>
</organism>
<dbReference type="Gene3D" id="3.30.700.10">
    <property type="entry name" value="Glycoprotein, Type 4 Pilin"/>
    <property type="match status" value="1"/>
</dbReference>
<name>A0A1Y4DL35_9BACT</name>
<dbReference type="EMBL" id="NFJD01000002">
    <property type="protein sequence ID" value="OUO57010.1"/>
    <property type="molecule type" value="Genomic_DNA"/>
</dbReference>
<dbReference type="PROSITE" id="PS00409">
    <property type="entry name" value="PROKAR_NTER_METHYL"/>
    <property type="match status" value="1"/>
</dbReference>
<keyword evidence="4 6" id="KW-1133">Transmembrane helix</keyword>
<keyword evidence="5 6" id="KW-0472">Membrane</keyword>
<dbReference type="Pfam" id="PF07963">
    <property type="entry name" value="N_methyl"/>
    <property type="match status" value="1"/>
</dbReference>
<evidence type="ECO:0000256" key="6">
    <source>
        <dbReference type="SAM" id="Phobius"/>
    </source>
</evidence>
<dbReference type="PANTHER" id="PTHR30093">
    <property type="entry name" value="GENERAL SECRETION PATHWAY PROTEIN G"/>
    <property type="match status" value="1"/>
</dbReference>
<protein>
    <submittedName>
        <fullName evidence="7">Uncharacterized protein</fullName>
    </submittedName>
</protein>
<keyword evidence="3 6" id="KW-0812">Transmembrane</keyword>
<gene>
    <name evidence="7" type="ORF">B5F75_03960</name>
</gene>
<sequence>MHKTHTGFTLIELLVVVLIIGILAAVAVPQYEKSVNRAKTTEAMTVLSYIEKEQTMAYLANNYIPNDIYFDIRDSYPMKYFQIGSMTGNQGAESFVLLSPTWGDRDITIVAYFEDGKGKWYCSGKCRKYFSSSDCQDSTYSVNALTIINAAACVIK</sequence>
<evidence type="ECO:0000256" key="2">
    <source>
        <dbReference type="ARBA" id="ARBA00022481"/>
    </source>
</evidence>
<keyword evidence="2" id="KW-0488">Methylation</keyword>
<evidence type="ECO:0000256" key="1">
    <source>
        <dbReference type="ARBA" id="ARBA00004167"/>
    </source>
</evidence>
<comment type="caution">
    <text evidence="7">The sequence shown here is derived from an EMBL/GenBank/DDBJ whole genome shotgun (WGS) entry which is preliminary data.</text>
</comment>
<keyword evidence="8" id="KW-1185">Reference proteome</keyword>
<evidence type="ECO:0000313" key="8">
    <source>
        <dbReference type="Proteomes" id="UP000196368"/>
    </source>
</evidence>
<dbReference type="RefSeq" id="WP_087288166.1">
    <property type="nucleotide sequence ID" value="NZ_NFJD01000002.1"/>
</dbReference>
<evidence type="ECO:0000313" key="7">
    <source>
        <dbReference type="EMBL" id="OUO57010.1"/>
    </source>
</evidence>
<comment type="subcellular location">
    <subcellularLocation>
        <location evidence="1">Membrane</location>
        <topology evidence="1">Single-pass membrane protein</topology>
    </subcellularLocation>
</comment>
<feature type="transmembrane region" description="Helical" evidence="6">
    <location>
        <begin position="6"/>
        <end position="28"/>
    </location>
</feature>
<dbReference type="NCBIfam" id="TIGR02532">
    <property type="entry name" value="IV_pilin_GFxxxE"/>
    <property type="match status" value="1"/>
</dbReference>
<dbReference type="Proteomes" id="UP000196368">
    <property type="component" value="Unassembled WGS sequence"/>
</dbReference>
<evidence type="ECO:0000256" key="4">
    <source>
        <dbReference type="ARBA" id="ARBA00022989"/>
    </source>
</evidence>
<dbReference type="PANTHER" id="PTHR30093:SF44">
    <property type="entry name" value="TYPE II SECRETION SYSTEM CORE PROTEIN G"/>
    <property type="match status" value="1"/>
</dbReference>
<evidence type="ECO:0000256" key="5">
    <source>
        <dbReference type="ARBA" id="ARBA00023136"/>
    </source>
</evidence>
<evidence type="ECO:0000256" key="3">
    <source>
        <dbReference type="ARBA" id="ARBA00022692"/>
    </source>
</evidence>
<reference evidence="8" key="1">
    <citation type="submission" date="2017-04" db="EMBL/GenBank/DDBJ databases">
        <title>Function of individual gut microbiota members based on whole genome sequencing of pure cultures obtained from chicken caecum.</title>
        <authorList>
            <person name="Medvecky M."/>
            <person name="Cejkova D."/>
            <person name="Polansky O."/>
            <person name="Karasova D."/>
            <person name="Kubasova T."/>
            <person name="Cizek A."/>
            <person name="Rychlik I."/>
        </authorList>
    </citation>
    <scope>NUCLEOTIDE SEQUENCE [LARGE SCALE GENOMIC DNA]</scope>
    <source>
        <strain evidence="8">An273</strain>
    </source>
</reference>
<dbReference type="InterPro" id="IPR012902">
    <property type="entry name" value="N_methyl_site"/>
</dbReference>
<dbReference type="AlphaFoldDB" id="A0A1Y4DL35"/>
<dbReference type="GO" id="GO:0016020">
    <property type="term" value="C:membrane"/>
    <property type="evidence" value="ECO:0007669"/>
    <property type="project" value="UniProtKB-SubCell"/>
</dbReference>
<accession>A0A1Y4DL35</accession>
<proteinExistence type="predicted"/>